<dbReference type="SUPFAM" id="SSF51197">
    <property type="entry name" value="Clavaminate synthase-like"/>
    <property type="match status" value="1"/>
</dbReference>
<dbReference type="Gene3D" id="2.60.120.650">
    <property type="entry name" value="Cupin"/>
    <property type="match status" value="1"/>
</dbReference>
<evidence type="ECO:0000256" key="5">
    <source>
        <dbReference type="SAM" id="MobiDB-lite"/>
    </source>
</evidence>
<dbReference type="GO" id="GO:0048731">
    <property type="term" value="P:system development"/>
    <property type="evidence" value="ECO:0007669"/>
    <property type="project" value="UniProtKB-ARBA"/>
</dbReference>
<evidence type="ECO:0000259" key="7">
    <source>
        <dbReference type="PROSITE" id="PS51184"/>
    </source>
</evidence>
<dbReference type="GO" id="GO:0005634">
    <property type="term" value="C:nucleus"/>
    <property type="evidence" value="ECO:0007669"/>
    <property type="project" value="UniProtKB-SubCell"/>
</dbReference>
<reference evidence="8" key="1">
    <citation type="submission" date="2016-07" db="EMBL/GenBank/DDBJ databases">
        <title>De novo transcriptome assembly of four accessions of the metal hyperaccumulator plant Noccaea caerulescens.</title>
        <authorList>
            <person name="Blande D."/>
            <person name="Halimaa P."/>
            <person name="Tervahauta A.I."/>
            <person name="Aarts M.G."/>
            <person name="Karenlampi S.O."/>
        </authorList>
    </citation>
    <scope>NUCLEOTIDE SEQUENCE</scope>
</reference>
<dbReference type="GO" id="GO:0008168">
    <property type="term" value="F:methyltransferase activity"/>
    <property type="evidence" value="ECO:0007669"/>
    <property type="project" value="UniProtKB-KW"/>
</dbReference>
<feature type="domain" description="JmjC" evidence="7">
    <location>
        <begin position="237"/>
        <end position="403"/>
    </location>
</feature>
<dbReference type="PANTHER" id="PTHR10694">
    <property type="entry name" value="LYSINE-SPECIFIC DEMETHYLASE"/>
    <property type="match status" value="1"/>
</dbReference>
<evidence type="ECO:0000256" key="3">
    <source>
        <dbReference type="ARBA" id="ARBA00023004"/>
    </source>
</evidence>
<name>A0A1J3ET33_NOCCA</name>
<dbReference type="PROSITE" id="PS51183">
    <property type="entry name" value="JMJN"/>
    <property type="match status" value="1"/>
</dbReference>
<keyword evidence="2" id="KW-0560">Oxidoreductase</keyword>
<evidence type="ECO:0000256" key="2">
    <source>
        <dbReference type="ARBA" id="ARBA00023002"/>
    </source>
</evidence>
<evidence type="ECO:0000313" key="8">
    <source>
        <dbReference type="EMBL" id="JAU34478.1"/>
    </source>
</evidence>
<dbReference type="Gene3D" id="3.30.160.360">
    <property type="match status" value="1"/>
</dbReference>
<dbReference type="PROSITE" id="PS51184">
    <property type="entry name" value="JMJC"/>
    <property type="match status" value="1"/>
</dbReference>
<dbReference type="EMBL" id="GEVK01018354">
    <property type="protein sequence ID" value="JAU34478.1"/>
    <property type="molecule type" value="Transcribed_RNA"/>
</dbReference>
<dbReference type="Pfam" id="PF02373">
    <property type="entry name" value="JmjC"/>
    <property type="match status" value="1"/>
</dbReference>
<feature type="compositionally biased region" description="Basic residues" evidence="5">
    <location>
        <begin position="122"/>
        <end position="138"/>
    </location>
</feature>
<dbReference type="PANTHER" id="PTHR10694:SF111">
    <property type="entry name" value="JMJC DOMAIN-CONTAINING PROTEIN"/>
    <property type="match status" value="1"/>
</dbReference>
<dbReference type="SMART" id="SM00542">
    <property type="entry name" value="FYRC"/>
    <property type="match status" value="1"/>
</dbReference>
<dbReference type="SMART" id="SM00558">
    <property type="entry name" value="JmjC"/>
    <property type="match status" value="1"/>
</dbReference>
<feature type="domain" description="JmjN" evidence="6">
    <location>
        <begin position="49"/>
        <end position="90"/>
    </location>
</feature>
<comment type="subcellular location">
    <subcellularLocation>
        <location evidence="1">Nucleus</location>
    </subcellularLocation>
</comment>
<evidence type="ECO:0000256" key="1">
    <source>
        <dbReference type="ARBA" id="ARBA00004123"/>
    </source>
</evidence>
<feature type="region of interest" description="Disordered" evidence="5">
    <location>
        <begin position="1"/>
        <end position="26"/>
    </location>
</feature>
<dbReference type="SMART" id="SM00545">
    <property type="entry name" value="JmjN"/>
    <property type="match status" value="1"/>
</dbReference>
<organism evidence="8">
    <name type="scientific">Noccaea caerulescens</name>
    <name type="common">Alpine penny-cress</name>
    <name type="synonym">Thlaspi caerulescens</name>
    <dbReference type="NCBI Taxonomy" id="107243"/>
    <lineage>
        <taxon>Eukaryota</taxon>
        <taxon>Viridiplantae</taxon>
        <taxon>Streptophyta</taxon>
        <taxon>Embryophyta</taxon>
        <taxon>Tracheophyta</taxon>
        <taxon>Spermatophyta</taxon>
        <taxon>Magnoliopsida</taxon>
        <taxon>eudicotyledons</taxon>
        <taxon>Gunneridae</taxon>
        <taxon>Pentapetalae</taxon>
        <taxon>rosids</taxon>
        <taxon>malvids</taxon>
        <taxon>Brassicales</taxon>
        <taxon>Brassicaceae</taxon>
        <taxon>Coluteocarpeae</taxon>
        <taxon>Noccaea</taxon>
    </lineage>
</organism>
<keyword evidence="8" id="KW-0808">Transferase</keyword>
<sequence length="781" mass="89274">MEPFNVVAPESRTKEDKDINVELPNSPRNQNVLARWDPAKGKRPVLDEAPILRPSVEEFEDTFGFIEKIRQNCELYGICRIIPPKDWSLTCRLKEKSIWEGKKFPTRIQNIDLLLNREPMNKKKKKPNGRKRRRRRNPKMPLSAETTKGNFGFKSGSQFTLEEFQKYAKYFKDSYFEGDPKWPPSLEEIEGEYWRIVENPTDEVEVYYGADLENQVLGSGFYKETEEMLTKKSDMARQMASSWNLNNLPRRSGSVLSFEESDISGVLVPWLYVGMCFSSFCWHVEDHHLYSLNYNHFGEPKIWYGVPGSHATKLEKAMKTHLPDLFAEAPDLLHGLVTQFSPTLLTEEGVPVYRAVQQPGEFVLTFPRAYHSGFSCGFNCAEAVNMAPVDWLPHGQKAVKLYSKEARKTSLSHDKLLIGAAFQSVKSLWELSARGEENVENLRWTSFCGKNGTITKALKIRLRKEESRIRVYGSGFSLLKMEKDFDSNSERECVSCLYDLHLSATGCKKCSPGEYACLEHANDLCWCEESDRFVLVRYTLDELSSLVRALEGEREDLETWASKVIQGSSSVEKPVKEEAPFDLNFDLQPDGECDVASQICGNASMINFDACDELIKLGVLVIGKLWSNKLAIFPNGFKSRVKFYNVQDPMRLSYYISEIVDAGLMGPLFRVTLEESQEESFSSVSAQKCWEMVLKRVSEEISKRSSQEQNLHTLESIDGLKMFGFLSPSIVQALEDLDPNHRLVDYWNHKKQRDSLEKTDCFTSTSSPSLTKVRLFGVDLK</sequence>
<protein>
    <submittedName>
        <fullName evidence="8">Lysine-specific demethylase JMJ15</fullName>
    </submittedName>
</protein>
<dbReference type="Pfam" id="PF05964">
    <property type="entry name" value="FYRN"/>
    <property type="match status" value="1"/>
</dbReference>
<dbReference type="PROSITE" id="PS51542">
    <property type="entry name" value="FYRN"/>
    <property type="match status" value="1"/>
</dbReference>
<dbReference type="GO" id="GO:0034647">
    <property type="term" value="F:histone H3K4me/H3K4me2/H3K4me3 demethylase activity"/>
    <property type="evidence" value="ECO:0007669"/>
    <property type="project" value="TreeGrafter"/>
</dbReference>
<keyword evidence="4" id="KW-0539">Nucleus</keyword>
<keyword evidence="3" id="KW-0408">Iron</keyword>
<evidence type="ECO:0000256" key="4">
    <source>
        <dbReference type="ARBA" id="ARBA00023242"/>
    </source>
</evidence>
<dbReference type="AlphaFoldDB" id="A0A1J3ET33"/>
<dbReference type="InterPro" id="IPR003347">
    <property type="entry name" value="JmjC_dom"/>
</dbReference>
<dbReference type="Pfam" id="PF02375">
    <property type="entry name" value="JmjN"/>
    <property type="match status" value="1"/>
</dbReference>
<feature type="region of interest" description="Disordered" evidence="5">
    <location>
        <begin position="115"/>
        <end position="147"/>
    </location>
</feature>
<dbReference type="InterPro" id="IPR003888">
    <property type="entry name" value="FYrich_N"/>
</dbReference>
<dbReference type="InterPro" id="IPR003889">
    <property type="entry name" value="FYrich_C"/>
</dbReference>
<dbReference type="GO" id="GO:0032259">
    <property type="term" value="P:methylation"/>
    <property type="evidence" value="ECO:0007669"/>
    <property type="project" value="UniProtKB-KW"/>
</dbReference>
<dbReference type="PROSITE" id="PS51543">
    <property type="entry name" value="FYRC"/>
    <property type="match status" value="1"/>
</dbReference>
<evidence type="ECO:0000259" key="6">
    <source>
        <dbReference type="PROSITE" id="PS51183"/>
    </source>
</evidence>
<dbReference type="GO" id="GO:0000785">
    <property type="term" value="C:chromatin"/>
    <property type="evidence" value="ECO:0007669"/>
    <property type="project" value="TreeGrafter"/>
</dbReference>
<feature type="compositionally biased region" description="Basic and acidic residues" evidence="5">
    <location>
        <begin position="11"/>
        <end position="20"/>
    </location>
</feature>
<dbReference type="InterPro" id="IPR003349">
    <property type="entry name" value="JmjN"/>
</dbReference>
<dbReference type="GO" id="GO:0006355">
    <property type="term" value="P:regulation of DNA-templated transcription"/>
    <property type="evidence" value="ECO:0007669"/>
    <property type="project" value="UniProtKB-ARBA"/>
</dbReference>
<dbReference type="InterPro" id="IPR004198">
    <property type="entry name" value="Znf_C5HC2"/>
</dbReference>
<keyword evidence="8" id="KW-0489">Methyltransferase</keyword>
<gene>
    <name evidence="8" type="ORF">LC_TR1813_c0_g1_i1_g.6158</name>
</gene>
<proteinExistence type="predicted"/>
<dbReference type="Pfam" id="PF05965">
    <property type="entry name" value="FYRC"/>
    <property type="match status" value="1"/>
</dbReference>
<dbReference type="SMART" id="SM00541">
    <property type="entry name" value="FYRN"/>
    <property type="match status" value="1"/>
</dbReference>
<accession>A0A1J3ET33</accession>
<dbReference type="Pfam" id="PF02928">
    <property type="entry name" value="zf-C5HC2"/>
    <property type="match status" value="1"/>
</dbReference>